<evidence type="ECO:0000256" key="4">
    <source>
        <dbReference type="ARBA" id="ARBA00022737"/>
    </source>
</evidence>
<keyword evidence="4" id="KW-0677">Repeat</keyword>
<proteinExistence type="inferred from homology"/>
<evidence type="ECO:0000256" key="1">
    <source>
        <dbReference type="ARBA" id="ARBA00010541"/>
    </source>
</evidence>
<dbReference type="PANTHER" id="PTHR22939:SF129">
    <property type="entry name" value="SERINE PROTEASE HTRA2, MITOCHONDRIAL"/>
    <property type="match status" value="1"/>
</dbReference>
<accession>A0ABV9KHX0</accession>
<dbReference type="Gene3D" id="2.40.10.120">
    <property type="match status" value="1"/>
</dbReference>
<dbReference type="Pfam" id="PF13365">
    <property type="entry name" value="Trypsin_2"/>
    <property type="match status" value="1"/>
</dbReference>
<evidence type="ECO:0000256" key="6">
    <source>
        <dbReference type="ARBA" id="ARBA00022825"/>
    </source>
</evidence>
<dbReference type="InterPro" id="IPR001940">
    <property type="entry name" value="Peptidase_S1C"/>
</dbReference>
<dbReference type="SUPFAM" id="SSF50156">
    <property type="entry name" value="PDZ domain-like"/>
    <property type="match status" value="1"/>
</dbReference>
<protein>
    <submittedName>
        <fullName evidence="8">Do family serine endopeptidase</fullName>
        <ecNumber evidence="8">3.4.21.107</ecNumber>
    </submittedName>
</protein>
<dbReference type="InterPro" id="IPR036034">
    <property type="entry name" value="PDZ_sf"/>
</dbReference>
<keyword evidence="6" id="KW-0720">Serine protease</keyword>
<sequence length="382" mass="38554">MQDRAMQKPRRVTSLVVAALMGATAMGTLAPVLSSPAIASVAQLQTDYADLVAKVAPAVVLIEVTKKAQIQPANGQAIPPGSPFEHFFEQFGLPGMPGGQDGPAPEMSGVGTGFVINADGKIVTNAHVVEGADKVTVTLADGRKVDAKVIGSDPATDIALIQADAKDLPTVSFGSSDTLRVGEGVVAIGSPFGLGNTVTSGIVSALGRDIRSGPFDNYIQTDAAINKGNSGGPLFNASGDVVGINTAIFSPTGGSVGIGFAVPADTAQRVIADLEGDGKVERGWLGVHIQPVSDDIAAALGMDKASGVLITEVTSDTPAAKAGLARGDIVTSVDGKPVVEPRDLTRLIATAAPGSEVTLGLLHGGKSSETKVTLGERPADPA</sequence>
<dbReference type="InterPro" id="IPR001478">
    <property type="entry name" value="PDZ"/>
</dbReference>
<dbReference type="SMART" id="SM00228">
    <property type="entry name" value="PDZ"/>
    <property type="match status" value="1"/>
</dbReference>
<evidence type="ECO:0000259" key="7">
    <source>
        <dbReference type="PROSITE" id="PS50106"/>
    </source>
</evidence>
<reference evidence="9" key="1">
    <citation type="journal article" date="2019" name="Int. J. Syst. Evol. Microbiol.">
        <title>The Global Catalogue of Microorganisms (GCM) 10K type strain sequencing project: providing services to taxonomists for standard genome sequencing and annotation.</title>
        <authorList>
            <consortium name="The Broad Institute Genomics Platform"/>
            <consortium name="The Broad Institute Genome Sequencing Center for Infectious Disease"/>
            <person name="Wu L."/>
            <person name="Ma J."/>
        </authorList>
    </citation>
    <scope>NUCLEOTIDE SEQUENCE [LARGE SCALE GENOMIC DNA]</scope>
    <source>
        <strain evidence="9">CGMCC 4.7283</strain>
    </source>
</reference>
<dbReference type="NCBIfam" id="TIGR02037">
    <property type="entry name" value="degP_htrA_DO"/>
    <property type="match status" value="1"/>
</dbReference>
<evidence type="ECO:0000256" key="2">
    <source>
        <dbReference type="ARBA" id="ARBA00022670"/>
    </source>
</evidence>
<dbReference type="PANTHER" id="PTHR22939">
    <property type="entry name" value="SERINE PROTEASE FAMILY S1C HTRA-RELATED"/>
    <property type="match status" value="1"/>
</dbReference>
<dbReference type="Proteomes" id="UP001595973">
    <property type="component" value="Unassembled WGS sequence"/>
</dbReference>
<dbReference type="InterPro" id="IPR011782">
    <property type="entry name" value="Pept_S1C_Do"/>
</dbReference>
<keyword evidence="9" id="KW-1185">Reference proteome</keyword>
<dbReference type="Pfam" id="PF13180">
    <property type="entry name" value="PDZ_2"/>
    <property type="match status" value="1"/>
</dbReference>
<evidence type="ECO:0000256" key="3">
    <source>
        <dbReference type="ARBA" id="ARBA00022729"/>
    </source>
</evidence>
<dbReference type="GO" id="GO:0016787">
    <property type="term" value="F:hydrolase activity"/>
    <property type="evidence" value="ECO:0007669"/>
    <property type="project" value="UniProtKB-KW"/>
</dbReference>
<evidence type="ECO:0000313" key="8">
    <source>
        <dbReference type="EMBL" id="MFC4669633.1"/>
    </source>
</evidence>
<keyword evidence="3" id="KW-0732">Signal</keyword>
<dbReference type="PRINTS" id="PR00834">
    <property type="entry name" value="PROTEASES2C"/>
</dbReference>
<dbReference type="InterPro" id="IPR009003">
    <property type="entry name" value="Peptidase_S1_PA"/>
</dbReference>
<dbReference type="PROSITE" id="PS50106">
    <property type="entry name" value="PDZ"/>
    <property type="match status" value="1"/>
</dbReference>
<dbReference type="RefSeq" id="WP_380718065.1">
    <property type="nucleotide sequence ID" value="NZ_JBHSGI010000016.1"/>
</dbReference>
<evidence type="ECO:0000313" key="9">
    <source>
        <dbReference type="Proteomes" id="UP001595973"/>
    </source>
</evidence>
<evidence type="ECO:0000256" key="5">
    <source>
        <dbReference type="ARBA" id="ARBA00022801"/>
    </source>
</evidence>
<keyword evidence="5 8" id="KW-0378">Hydrolase</keyword>
<name>A0ABV9KHX0_9RHOB</name>
<comment type="caution">
    <text evidence="8">The sequence shown here is derived from an EMBL/GenBank/DDBJ whole genome shotgun (WGS) entry which is preliminary data.</text>
</comment>
<dbReference type="EMBL" id="JBHSGI010000016">
    <property type="protein sequence ID" value="MFC4669633.1"/>
    <property type="molecule type" value="Genomic_DNA"/>
</dbReference>
<organism evidence="8 9">
    <name type="scientific">Seohaeicola nanhaiensis</name>
    <dbReference type="NCBI Taxonomy" id="1387282"/>
    <lineage>
        <taxon>Bacteria</taxon>
        <taxon>Pseudomonadati</taxon>
        <taxon>Pseudomonadota</taxon>
        <taxon>Alphaproteobacteria</taxon>
        <taxon>Rhodobacterales</taxon>
        <taxon>Roseobacteraceae</taxon>
        <taxon>Seohaeicola</taxon>
    </lineage>
</organism>
<gene>
    <name evidence="8" type="ORF">ACFO5X_13805</name>
</gene>
<dbReference type="EC" id="3.4.21.107" evidence="8"/>
<comment type="similarity">
    <text evidence="1">Belongs to the peptidase S1C family.</text>
</comment>
<dbReference type="CDD" id="cd10839">
    <property type="entry name" value="cpPDZ1_DegP-like"/>
    <property type="match status" value="1"/>
</dbReference>
<dbReference type="Gene3D" id="2.30.42.10">
    <property type="match status" value="1"/>
</dbReference>
<dbReference type="SUPFAM" id="SSF50494">
    <property type="entry name" value="Trypsin-like serine proteases"/>
    <property type="match status" value="1"/>
</dbReference>
<keyword evidence="2" id="KW-0645">Protease</keyword>
<feature type="domain" description="PDZ" evidence="7">
    <location>
        <begin position="279"/>
        <end position="340"/>
    </location>
</feature>